<feature type="compositionally biased region" description="Basic residues" evidence="1">
    <location>
        <begin position="378"/>
        <end position="387"/>
    </location>
</feature>
<organism evidence="4 5">
    <name type="scientific">Pseudallescheria apiosperma</name>
    <name type="common">Scedosporium apiospermum</name>
    <dbReference type="NCBI Taxonomy" id="563466"/>
    <lineage>
        <taxon>Eukaryota</taxon>
        <taxon>Fungi</taxon>
        <taxon>Dikarya</taxon>
        <taxon>Ascomycota</taxon>
        <taxon>Pezizomycotina</taxon>
        <taxon>Sordariomycetes</taxon>
        <taxon>Hypocreomycetidae</taxon>
        <taxon>Microascales</taxon>
        <taxon>Microascaceae</taxon>
        <taxon>Scedosporium</taxon>
    </lineage>
</organism>
<dbReference type="KEGG" id="sapo:SAPIO_CDS2655"/>
<dbReference type="GO" id="GO:0031011">
    <property type="term" value="C:Ino80 complex"/>
    <property type="evidence" value="ECO:0007669"/>
    <property type="project" value="InterPro"/>
</dbReference>
<accession>A0A084GCY5</accession>
<dbReference type="GeneID" id="27721727"/>
<evidence type="ECO:0000256" key="1">
    <source>
        <dbReference type="SAM" id="MobiDB-lite"/>
    </source>
</evidence>
<dbReference type="Pfam" id="PF14612">
    <property type="entry name" value="Ino80_Iec3"/>
    <property type="match status" value="1"/>
</dbReference>
<keyword evidence="5" id="KW-1185">Reference proteome</keyword>
<evidence type="ECO:0000313" key="4">
    <source>
        <dbReference type="EMBL" id="KEZ45197.1"/>
    </source>
</evidence>
<feature type="region of interest" description="Disordered" evidence="1">
    <location>
        <begin position="1"/>
        <end position="59"/>
    </location>
</feature>
<gene>
    <name evidence="4" type="ORF">SAPIO_CDS2655</name>
</gene>
<feature type="compositionally biased region" description="Basic and acidic residues" evidence="1">
    <location>
        <begin position="312"/>
        <end position="328"/>
    </location>
</feature>
<evidence type="ECO:0000313" key="5">
    <source>
        <dbReference type="Proteomes" id="UP000028545"/>
    </source>
</evidence>
<dbReference type="InterPro" id="IPR055449">
    <property type="entry name" value="Iec3-like_M"/>
</dbReference>
<feature type="region of interest" description="Disordered" evidence="1">
    <location>
        <begin position="119"/>
        <end position="181"/>
    </location>
</feature>
<reference evidence="4 5" key="1">
    <citation type="journal article" date="2014" name="Genome Announc.">
        <title>Draft genome sequence of the pathogenic fungus Scedosporium apiospermum.</title>
        <authorList>
            <person name="Vandeputte P."/>
            <person name="Ghamrawi S."/>
            <person name="Rechenmann M."/>
            <person name="Iltis A."/>
            <person name="Giraud S."/>
            <person name="Fleury M."/>
            <person name="Thornton C."/>
            <person name="Delhaes L."/>
            <person name="Meyer W."/>
            <person name="Papon N."/>
            <person name="Bouchara J.P."/>
        </authorList>
    </citation>
    <scope>NUCLEOTIDE SEQUENCE [LARGE SCALE GENOMIC DNA]</scope>
    <source>
        <strain evidence="4 5">IHEM 14462</strain>
    </source>
</reference>
<dbReference type="EMBL" id="JOWA01000086">
    <property type="protein sequence ID" value="KEZ45197.1"/>
    <property type="molecule type" value="Genomic_DNA"/>
</dbReference>
<name>A0A084GCY5_PSEDA</name>
<feature type="domain" description="INO80 complex subunit 3-like middle region" evidence="3">
    <location>
        <begin position="145"/>
        <end position="264"/>
    </location>
</feature>
<dbReference type="RefSeq" id="XP_016644996.1">
    <property type="nucleotide sequence ID" value="XM_016785620.1"/>
</dbReference>
<dbReference type="OMA" id="PVSVYNW"/>
<dbReference type="Proteomes" id="UP000028545">
    <property type="component" value="Unassembled WGS sequence"/>
</dbReference>
<dbReference type="AlphaFoldDB" id="A0A084GCY5"/>
<dbReference type="VEuPathDB" id="FungiDB:SAPIO_CDS2655"/>
<feature type="compositionally biased region" description="Basic and acidic residues" evidence="1">
    <location>
        <begin position="1"/>
        <end position="12"/>
    </location>
</feature>
<evidence type="ECO:0000259" key="3">
    <source>
        <dbReference type="Pfam" id="PF24244"/>
    </source>
</evidence>
<feature type="domain" description="INO80 complex subunit 3 N-terminal" evidence="2">
    <location>
        <begin position="61"/>
        <end position="126"/>
    </location>
</feature>
<dbReference type="GO" id="GO:0006338">
    <property type="term" value="P:chromatin remodeling"/>
    <property type="evidence" value="ECO:0007669"/>
    <property type="project" value="InterPro"/>
</dbReference>
<feature type="region of interest" description="Disordered" evidence="1">
    <location>
        <begin position="265"/>
        <end position="387"/>
    </location>
</feature>
<dbReference type="HOGENOM" id="CLU_038623_0_0_1"/>
<feature type="compositionally biased region" description="Low complexity" evidence="1">
    <location>
        <begin position="290"/>
        <end position="309"/>
    </location>
</feature>
<feature type="compositionally biased region" description="Low complexity" evidence="1">
    <location>
        <begin position="127"/>
        <end position="152"/>
    </location>
</feature>
<sequence length="387" mass="42205">MDDESPTKRDTAHSTPSTPAADDTIRVGDRQANGDKKIKKEGGRGGEDEADAAADTRPKYRSWKKKWRKLRVTFDHKMREAEVLWLSEQRAKATIKRIAIENDRLLDLLTDINECPQVPPEKRISVPTLTLPTESPDSPSTTPSKSLSSLESEVPHLSYDQAKDSLPDTLQDITPAAGEDDPATFLTVDEIENYLYETDLRLGLPKQNSLAPAAKDGATLPATSTTSAGLPPSSTTRDFLIKYPHSAYNWLKSNASHVFLQGGESAAAHHHDDDESHHPPASAARKKGASKASAAEKSSKPSSKASSSKRQSKADRILAEQQHQHDLSMGEDDDYATPAAAKKRKRDDDGGYRPKGGSSSRPSKKKRKSDVEGTPLAGKKRKVAAEE</sequence>
<dbReference type="Pfam" id="PF24244">
    <property type="entry name" value="Iec3-like_M"/>
    <property type="match status" value="1"/>
</dbReference>
<proteinExistence type="predicted"/>
<evidence type="ECO:0000259" key="2">
    <source>
        <dbReference type="Pfam" id="PF14612"/>
    </source>
</evidence>
<dbReference type="InterPro" id="IPR032742">
    <property type="entry name" value="Iec3_N"/>
</dbReference>
<feature type="compositionally biased region" description="Basic and acidic residues" evidence="1">
    <location>
        <begin position="23"/>
        <end position="47"/>
    </location>
</feature>
<protein>
    <submittedName>
        <fullName evidence="4">Uncharacterized protein</fullName>
    </submittedName>
</protein>
<comment type="caution">
    <text evidence="4">The sequence shown here is derived from an EMBL/GenBank/DDBJ whole genome shotgun (WGS) entry which is preliminary data.</text>
</comment>
<feature type="compositionally biased region" description="Basic and acidic residues" evidence="1">
    <location>
        <begin position="267"/>
        <end position="278"/>
    </location>
</feature>
<dbReference type="OrthoDB" id="4095124at2759"/>